<dbReference type="EMBL" id="CP116221">
    <property type="protein sequence ID" value="WCO01860.1"/>
    <property type="molecule type" value="Genomic_DNA"/>
</dbReference>
<dbReference type="InterPro" id="IPR010916">
    <property type="entry name" value="TonB_box_CS"/>
</dbReference>
<dbReference type="RefSeq" id="WP_249997037.1">
    <property type="nucleotide sequence ID" value="NZ_CP116221.1"/>
</dbReference>
<dbReference type="SUPFAM" id="SSF51126">
    <property type="entry name" value="Pectin lyase-like"/>
    <property type="match status" value="1"/>
</dbReference>
<evidence type="ECO:0000313" key="2">
    <source>
        <dbReference type="EMBL" id="WCO01860.1"/>
    </source>
</evidence>
<dbReference type="PROSITE" id="PS00430">
    <property type="entry name" value="TONB_DEPENDENT_REC_1"/>
    <property type="match status" value="1"/>
</dbReference>
<sequence length="335" mass="35611">MKKLTTLFILCFTNVMLAQTTYSVDNKPGAPSDFDNLQTAIDTAASGDTLLVQGSPTSYGEAIITKQLTIIGAGYFLGQNPNTQSYQLPVSTDIKFNLGSDNSSISGISGTVRMTEVSNILVNYIIGRTYVIDSNNVNVSNSFLNGSSQNNGNFYGNYIIGNCSNIIYKGNYIGTLISFSNGANAQMISLINNTLGSIGGNSIISFSEFKNNIVQSNVNIYFGYNLDDYSNVQNNILNAGATGGLLNGNQYNIDMSTVFIDSSDPNYTDDGKYILKAGSPAIGAGSGGIDCGMFGGGYRLSGIPNIPNIYEFDVPDTGYTNDGGIPITIKVKSNN</sequence>
<dbReference type="InterPro" id="IPR011050">
    <property type="entry name" value="Pectin_lyase_fold/virulence"/>
</dbReference>
<keyword evidence="1" id="KW-0732">Signal</keyword>
<accession>A0ABY7S1S3</accession>
<feature type="chain" id="PRO_5045858735" description="Right-handed parallel beta-helix repeat-containing protein" evidence="1">
    <location>
        <begin position="19"/>
        <end position="335"/>
    </location>
</feature>
<proteinExistence type="predicted"/>
<protein>
    <recommendedName>
        <fullName evidence="4">Right-handed parallel beta-helix repeat-containing protein</fullName>
    </recommendedName>
</protein>
<name>A0ABY7S1S3_9FLAO</name>
<evidence type="ECO:0008006" key="4">
    <source>
        <dbReference type="Google" id="ProtNLM"/>
    </source>
</evidence>
<organism evidence="2 3">
    <name type="scientific">Psychroserpens ponticola</name>
    <dbReference type="NCBI Taxonomy" id="2932268"/>
    <lineage>
        <taxon>Bacteria</taxon>
        <taxon>Pseudomonadati</taxon>
        <taxon>Bacteroidota</taxon>
        <taxon>Flavobacteriia</taxon>
        <taxon>Flavobacteriales</taxon>
        <taxon>Flavobacteriaceae</taxon>
        <taxon>Psychroserpens</taxon>
    </lineage>
</organism>
<evidence type="ECO:0000256" key="1">
    <source>
        <dbReference type="SAM" id="SignalP"/>
    </source>
</evidence>
<reference evidence="2 3" key="1">
    <citation type="submission" date="2023-01" db="EMBL/GenBank/DDBJ databases">
        <title>Psychroserpens ponticola sp. nov., isolated from seawater.</title>
        <authorList>
            <person name="Kristyanto S."/>
            <person name="Jung J."/>
            <person name="Kim J.M."/>
            <person name="Jeon C.O."/>
        </authorList>
    </citation>
    <scope>NUCLEOTIDE SEQUENCE [LARGE SCALE GENOMIC DNA]</scope>
    <source>
        <strain evidence="2 3">MSW6</strain>
    </source>
</reference>
<gene>
    <name evidence="2" type="ORF">MUN68_017585</name>
</gene>
<keyword evidence="3" id="KW-1185">Reference proteome</keyword>
<dbReference type="Proteomes" id="UP001202717">
    <property type="component" value="Chromosome"/>
</dbReference>
<feature type="signal peptide" evidence="1">
    <location>
        <begin position="1"/>
        <end position="18"/>
    </location>
</feature>
<evidence type="ECO:0000313" key="3">
    <source>
        <dbReference type="Proteomes" id="UP001202717"/>
    </source>
</evidence>